<protein>
    <submittedName>
        <fullName evidence="1">Uncharacterized protein YbbK (DUF523 family)</fullName>
    </submittedName>
</protein>
<reference evidence="1 2" key="1">
    <citation type="submission" date="2019-03" db="EMBL/GenBank/DDBJ databases">
        <title>Genomic Encyclopedia of Type Strains, Phase IV (KMG-IV): sequencing the most valuable type-strain genomes for metagenomic binning, comparative biology and taxonomic classification.</title>
        <authorList>
            <person name="Goeker M."/>
        </authorList>
    </citation>
    <scope>NUCLEOTIDE SEQUENCE [LARGE SCALE GENOMIC DNA]</scope>
    <source>
        <strain evidence="1 2">DSM 46831</strain>
    </source>
</reference>
<dbReference type="EMBL" id="SLXV01000043">
    <property type="protein sequence ID" value="TCP64133.1"/>
    <property type="molecule type" value="Genomic_DNA"/>
</dbReference>
<proteinExistence type="predicted"/>
<dbReference type="PANTHER" id="PTHR30087:SF1">
    <property type="entry name" value="HYPOTHETICAL CYTOSOLIC PROTEIN"/>
    <property type="match status" value="1"/>
</dbReference>
<organism evidence="1 2">
    <name type="scientific">Baia soyae</name>
    <dbReference type="NCBI Taxonomy" id="1544746"/>
    <lineage>
        <taxon>Bacteria</taxon>
        <taxon>Bacillati</taxon>
        <taxon>Bacillota</taxon>
        <taxon>Bacilli</taxon>
        <taxon>Bacillales</taxon>
        <taxon>Thermoactinomycetaceae</taxon>
        <taxon>Baia</taxon>
    </lineage>
</organism>
<accession>A0A4R2RLW4</accession>
<sequence>MILISACLAGVPCRYDGKASLADIAQKLVTEKKAIYVCPEVSGGLSIPRDPAEIVGGSGEDVLDGKANVITKCGEDVTEQFINGANHTLQLAKKVGATMVILKENSPSCGSSFIYDGKFQGKKISGDGVTSALLKRHGFQVGSEDDLYE</sequence>
<comment type="caution">
    <text evidence="1">The sequence shown here is derived from an EMBL/GenBank/DDBJ whole genome shotgun (WGS) entry which is preliminary data.</text>
</comment>
<keyword evidence="2" id="KW-1185">Reference proteome</keyword>
<dbReference type="InterPro" id="IPR007553">
    <property type="entry name" value="2-thiour_desulf"/>
</dbReference>
<dbReference type="OrthoDB" id="9797779at2"/>
<name>A0A4R2RLW4_9BACL</name>
<dbReference type="Proteomes" id="UP000294746">
    <property type="component" value="Unassembled WGS sequence"/>
</dbReference>
<dbReference type="RefSeq" id="WP_131849662.1">
    <property type="nucleotide sequence ID" value="NZ_SLXV01000043.1"/>
</dbReference>
<evidence type="ECO:0000313" key="1">
    <source>
        <dbReference type="EMBL" id="TCP64133.1"/>
    </source>
</evidence>
<gene>
    <name evidence="1" type="ORF">EDD57_14318</name>
</gene>
<dbReference type="PANTHER" id="PTHR30087">
    <property type="entry name" value="INNER MEMBRANE PROTEIN"/>
    <property type="match status" value="1"/>
</dbReference>
<dbReference type="AlphaFoldDB" id="A0A4R2RLW4"/>
<dbReference type="Pfam" id="PF04463">
    <property type="entry name" value="2-thiour_desulf"/>
    <property type="match status" value="1"/>
</dbReference>
<evidence type="ECO:0000313" key="2">
    <source>
        <dbReference type="Proteomes" id="UP000294746"/>
    </source>
</evidence>